<organism evidence="1 2">
    <name type="scientific">Salipiger thiooxidans</name>
    <dbReference type="NCBI Taxonomy" id="282683"/>
    <lineage>
        <taxon>Bacteria</taxon>
        <taxon>Pseudomonadati</taxon>
        <taxon>Pseudomonadota</taxon>
        <taxon>Alphaproteobacteria</taxon>
        <taxon>Rhodobacterales</taxon>
        <taxon>Roseobacteraceae</taxon>
        <taxon>Salipiger</taxon>
    </lineage>
</organism>
<dbReference type="EMBL" id="FNAV01000007">
    <property type="protein sequence ID" value="SDE74236.1"/>
    <property type="molecule type" value="Genomic_DNA"/>
</dbReference>
<dbReference type="OrthoDB" id="46712at2"/>
<protein>
    <recommendedName>
        <fullName evidence="3">Transposase</fullName>
    </recommendedName>
</protein>
<evidence type="ECO:0008006" key="3">
    <source>
        <dbReference type="Google" id="ProtNLM"/>
    </source>
</evidence>
<name>A0A1G7FEB0_9RHOB</name>
<proteinExistence type="predicted"/>
<dbReference type="Proteomes" id="UP000198994">
    <property type="component" value="Unassembled WGS sequence"/>
</dbReference>
<keyword evidence="2" id="KW-1185">Reference proteome</keyword>
<sequence length="171" mass="19365">MKPTSPWYFEEYLRQSWKDGIRIGSTLFRLIQERGYEGSQSHLQRLLAVWRRTEKQTMGPALEHQIPEPVQDPETGHAISPVIAAALCIKPRGKLTPDQAQKVDALKIGAPSFGTMRSLAMRFNGILRGRQADPLPAWIDDAIETDLTPIVRFARSLNRDFETVKNAIEMP</sequence>
<dbReference type="AlphaFoldDB" id="A0A1G7FEB0"/>
<evidence type="ECO:0000313" key="2">
    <source>
        <dbReference type="Proteomes" id="UP000198994"/>
    </source>
</evidence>
<dbReference type="STRING" id="282683.SAMN04488105_10716"/>
<gene>
    <name evidence="1" type="ORF">SAMN04488105_10716</name>
</gene>
<evidence type="ECO:0000313" key="1">
    <source>
        <dbReference type="EMBL" id="SDE74236.1"/>
    </source>
</evidence>
<accession>A0A1G7FEB0</accession>
<reference evidence="2" key="1">
    <citation type="submission" date="2016-10" db="EMBL/GenBank/DDBJ databases">
        <authorList>
            <person name="Varghese N."/>
            <person name="Submissions S."/>
        </authorList>
    </citation>
    <scope>NUCLEOTIDE SEQUENCE [LARGE SCALE GENOMIC DNA]</scope>
    <source>
        <strain evidence="2">DSM 10146</strain>
    </source>
</reference>